<dbReference type="Gene3D" id="1.25.40.10">
    <property type="entry name" value="Tetratricopeptide repeat domain"/>
    <property type="match status" value="1"/>
</dbReference>
<protein>
    <submittedName>
        <fullName evidence="1">Type VI secretion system protein ImpE</fullName>
    </submittedName>
</protein>
<dbReference type="InterPro" id="IPR009211">
    <property type="entry name" value="TagJ"/>
</dbReference>
<dbReference type="EMBL" id="FTNE01000025">
    <property type="protein sequence ID" value="SIR33650.1"/>
    <property type="molecule type" value="Genomic_DNA"/>
</dbReference>
<evidence type="ECO:0000313" key="1">
    <source>
        <dbReference type="EMBL" id="SIR33650.1"/>
    </source>
</evidence>
<dbReference type="RefSeq" id="WP_051657437.1">
    <property type="nucleotide sequence ID" value="NZ_FTNE01000025.1"/>
</dbReference>
<dbReference type="Pfam" id="PF07024">
    <property type="entry name" value="ImpE"/>
    <property type="match status" value="1"/>
</dbReference>
<dbReference type="AlphaFoldDB" id="A0A8G2FHC5"/>
<keyword evidence="2" id="KW-1185">Reference proteome</keyword>
<sequence length="279" mass="29311">MPSDQTATPINAASPTAGSAGAAFRAGQLDAAVAAATAAVKAKPTDVAARVLLVEMLVFAGNFERADVLLDAAGQLDPAAALVVAEFRQLLRGEMARRQLYRDGRVPEFLGEPGPVEQSLLASLVAQRAGDLEAAREAAAAAEAARTARPGTVDGAAFTDFRDASDTTAGILEVLTTTGKYFWVPISRVTEITFHKPARPRDLIWRRASLAVEAGPDGDVYIPAIYAVTGEPPADEYRLGRATNWQDHAGLVTGIGQREFLVGDDAVPIMDLGTLVFAA</sequence>
<reference evidence="1 2" key="1">
    <citation type="submission" date="2017-01" db="EMBL/GenBank/DDBJ databases">
        <authorList>
            <person name="Varghese N."/>
            <person name="Submissions S."/>
        </authorList>
    </citation>
    <scope>NUCLEOTIDE SEQUENCE [LARGE SCALE GENOMIC DNA]</scope>
    <source>
        <strain evidence="1 2">ATCC 35905</strain>
    </source>
</reference>
<accession>A0A8G2FHC5</accession>
<dbReference type="OrthoDB" id="5416084at2"/>
<dbReference type="InterPro" id="IPR011990">
    <property type="entry name" value="TPR-like_helical_dom_sf"/>
</dbReference>
<dbReference type="Proteomes" id="UP000186308">
    <property type="component" value="Unassembled WGS sequence"/>
</dbReference>
<dbReference type="SUPFAM" id="SSF144059">
    <property type="entry name" value="ImpE-like"/>
    <property type="match status" value="1"/>
</dbReference>
<name>A0A8G2FHC5_ACIRU</name>
<proteinExistence type="predicted"/>
<organism evidence="1 2">
    <name type="scientific">Acidiphilium rubrum</name>
    <dbReference type="NCBI Taxonomy" id="526"/>
    <lineage>
        <taxon>Bacteria</taxon>
        <taxon>Pseudomonadati</taxon>
        <taxon>Pseudomonadota</taxon>
        <taxon>Alphaproteobacteria</taxon>
        <taxon>Acetobacterales</taxon>
        <taxon>Acidocellaceae</taxon>
        <taxon>Acidiphilium</taxon>
    </lineage>
</organism>
<dbReference type="PIRSF" id="PIRSF029288">
    <property type="entry name" value="SciE_ImpE"/>
    <property type="match status" value="1"/>
</dbReference>
<dbReference type="Pfam" id="PF14559">
    <property type="entry name" value="TPR_19"/>
    <property type="match status" value="1"/>
</dbReference>
<gene>
    <name evidence="1" type="ORF">SAMN05421828_12522</name>
</gene>
<comment type="caution">
    <text evidence="1">The sequence shown here is derived from an EMBL/GenBank/DDBJ whole genome shotgun (WGS) entry which is preliminary data.</text>
</comment>
<evidence type="ECO:0000313" key="2">
    <source>
        <dbReference type="Proteomes" id="UP000186308"/>
    </source>
</evidence>